<organism evidence="2 3">
    <name type="scientific">Pleurodeles waltl</name>
    <name type="common">Iberian ribbed newt</name>
    <dbReference type="NCBI Taxonomy" id="8319"/>
    <lineage>
        <taxon>Eukaryota</taxon>
        <taxon>Metazoa</taxon>
        <taxon>Chordata</taxon>
        <taxon>Craniata</taxon>
        <taxon>Vertebrata</taxon>
        <taxon>Euteleostomi</taxon>
        <taxon>Amphibia</taxon>
        <taxon>Batrachia</taxon>
        <taxon>Caudata</taxon>
        <taxon>Salamandroidea</taxon>
        <taxon>Salamandridae</taxon>
        <taxon>Pleurodelinae</taxon>
        <taxon>Pleurodeles</taxon>
    </lineage>
</organism>
<reference evidence="2" key="1">
    <citation type="journal article" date="2022" name="bioRxiv">
        <title>Sequencing and chromosome-scale assembly of the giantPleurodeles waltlgenome.</title>
        <authorList>
            <person name="Brown T."/>
            <person name="Elewa A."/>
            <person name="Iarovenko S."/>
            <person name="Subramanian E."/>
            <person name="Araus A.J."/>
            <person name="Petzold A."/>
            <person name="Susuki M."/>
            <person name="Suzuki K.-i.T."/>
            <person name="Hayashi T."/>
            <person name="Toyoda A."/>
            <person name="Oliveira C."/>
            <person name="Osipova E."/>
            <person name="Leigh N.D."/>
            <person name="Simon A."/>
            <person name="Yun M.H."/>
        </authorList>
    </citation>
    <scope>NUCLEOTIDE SEQUENCE</scope>
    <source>
        <strain evidence="2">20211129_DDA</strain>
        <tissue evidence="2">Liver</tissue>
    </source>
</reference>
<proteinExistence type="predicted"/>
<accession>A0AAV7V0E6</accession>
<dbReference type="AlphaFoldDB" id="A0AAV7V0E6"/>
<sequence length="194" mass="20797">MPRDAEPAGTRLRRDAIPKGSLTPPVNSPGTEGAGAVRLCTNSRRRAARTGSIPVRQRQREAQAPRLQANPSQEKSGDTNPKIPGGAAERGRAGEGLPGQWVRGEGRRHRAELLRWQQTLRLRGAGRAPLYSLSPRSSYIFPPKLAGGPSERGGAGGAGPAYWLQRRSRGGVRHTGSRARPARRPCGSKALTHS</sequence>
<protein>
    <submittedName>
        <fullName evidence="2">Uncharacterized protein</fullName>
    </submittedName>
</protein>
<feature type="region of interest" description="Disordered" evidence="1">
    <location>
        <begin position="144"/>
        <end position="194"/>
    </location>
</feature>
<dbReference type="Proteomes" id="UP001066276">
    <property type="component" value="Chromosome 2_2"/>
</dbReference>
<dbReference type="EMBL" id="JANPWB010000004">
    <property type="protein sequence ID" value="KAJ1194084.1"/>
    <property type="molecule type" value="Genomic_DNA"/>
</dbReference>
<feature type="compositionally biased region" description="Basic and acidic residues" evidence="1">
    <location>
        <begin position="1"/>
        <end position="17"/>
    </location>
</feature>
<gene>
    <name evidence="2" type="ORF">NDU88_003379</name>
</gene>
<keyword evidence="3" id="KW-1185">Reference proteome</keyword>
<evidence type="ECO:0000313" key="2">
    <source>
        <dbReference type="EMBL" id="KAJ1194084.1"/>
    </source>
</evidence>
<feature type="compositionally biased region" description="Gly residues" evidence="1">
    <location>
        <begin position="150"/>
        <end position="159"/>
    </location>
</feature>
<feature type="compositionally biased region" description="Basic residues" evidence="1">
    <location>
        <begin position="166"/>
        <end position="183"/>
    </location>
</feature>
<evidence type="ECO:0000313" key="3">
    <source>
        <dbReference type="Proteomes" id="UP001066276"/>
    </source>
</evidence>
<feature type="region of interest" description="Disordered" evidence="1">
    <location>
        <begin position="1"/>
        <end position="104"/>
    </location>
</feature>
<evidence type="ECO:0000256" key="1">
    <source>
        <dbReference type="SAM" id="MobiDB-lite"/>
    </source>
</evidence>
<name>A0AAV7V0E6_PLEWA</name>
<comment type="caution">
    <text evidence="2">The sequence shown here is derived from an EMBL/GenBank/DDBJ whole genome shotgun (WGS) entry which is preliminary data.</text>
</comment>